<feature type="compositionally biased region" description="Basic and acidic residues" evidence="1">
    <location>
        <begin position="11"/>
        <end position="23"/>
    </location>
</feature>
<evidence type="ECO:0000256" key="1">
    <source>
        <dbReference type="SAM" id="MobiDB-lite"/>
    </source>
</evidence>
<sequence>MSPDQNSGFGRRLDPYRPKRFDRNIPQVGPVETRVLRDKEVNMQVGAFIAAPVLGVVLVSRPEAYELAAAAVCLLLAATRRSYLRYRRLSTT</sequence>
<name>A0ABP9BU31_9ACTN</name>
<protein>
    <submittedName>
        <fullName evidence="2">Uncharacterized protein</fullName>
    </submittedName>
</protein>
<comment type="caution">
    <text evidence="2">The sequence shown here is derived from an EMBL/GenBank/DDBJ whole genome shotgun (WGS) entry which is preliminary data.</text>
</comment>
<organism evidence="2 3">
    <name type="scientific">Streptomyces ziwulingensis</name>
    <dbReference type="NCBI Taxonomy" id="1045501"/>
    <lineage>
        <taxon>Bacteria</taxon>
        <taxon>Bacillati</taxon>
        <taxon>Actinomycetota</taxon>
        <taxon>Actinomycetes</taxon>
        <taxon>Kitasatosporales</taxon>
        <taxon>Streptomycetaceae</taxon>
        <taxon>Streptomyces</taxon>
    </lineage>
</organism>
<evidence type="ECO:0000313" key="2">
    <source>
        <dbReference type="EMBL" id="GAA4800149.1"/>
    </source>
</evidence>
<accession>A0ABP9BU31</accession>
<dbReference type="EMBL" id="BAABIG010000025">
    <property type="protein sequence ID" value="GAA4800149.1"/>
    <property type="molecule type" value="Genomic_DNA"/>
</dbReference>
<reference evidence="3" key="1">
    <citation type="journal article" date="2019" name="Int. J. Syst. Evol. Microbiol.">
        <title>The Global Catalogue of Microorganisms (GCM) 10K type strain sequencing project: providing services to taxonomists for standard genome sequencing and annotation.</title>
        <authorList>
            <consortium name="The Broad Institute Genomics Platform"/>
            <consortium name="The Broad Institute Genome Sequencing Center for Infectious Disease"/>
            <person name="Wu L."/>
            <person name="Ma J."/>
        </authorList>
    </citation>
    <scope>NUCLEOTIDE SEQUENCE [LARGE SCALE GENOMIC DNA]</scope>
    <source>
        <strain evidence="3">JCM 18081</strain>
    </source>
</reference>
<proteinExistence type="predicted"/>
<keyword evidence="3" id="KW-1185">Reference proteome</keyword>
<gene>
    <name evidence="2" type="ORF">GCM10023220_30640</name>
</gene>
<dbReference type="Proteomes" id="UP001501265">
    <property type="component" value="Unassembled WGS sequence"/>
</dbReference>
<evidence type="ECO:0000313" key="3">
    <source>
        <dbReference type="Proteomes" id="UP001501265"/>
    </source>
</evidence>
<feature type="region of interest" description="Disordered" evidence="1">
    <location>
        <begin position="1"/>
        <end position="24"/>
    </location>
</feature>